<accession>A0A4Z1FAW3</accession>
<evidence type="ECO:0000313" key="1">
    <source>
        <dbReference type="EMBL" id="TGO18591.1"/>
    </source>
</evidence>
<sequence>MLVLMIINSSPDEILLESSNKPIKANLASRRISPIRTFLQLTCSLFMYCAETAIVGSTDECRQKWEENSIIMVKPRLTGIMGKLQGFVILQKESHHREFHGGKSSRDWMEALRPQSHNIGL</sequence>
<proteinExistence type="predicted"/>
<name>A0A4Z1FAW3_9HELO</name>
<comment type="caution">
    <text evidence="1">The sequence shown here is derived from an EMBL/GenBank/DDBJ whole genome shotgun (WGS) entry which is preliminary data.</text>
</comment>
<organism evidence="1 2">
    <name type="scientific">Botrytis tulipae</name>
    <dbReference type="NCBI Taxonomy" id="87230"/>
    <lineage>
        <taxon>Eukaryota</taxon>
        <taxon>Fungi</taxon>
        <taxon>Dikarya</taxon>
        <taxon>Ascomycota</taxon>
        <taxon>Pezizomycotina</taxon>
        <taxon>Leotiomycetes</taxon>
        <taxon>Helotiales</taxon>
        <taxon>Sclerotiniaceae</taxon>
        <taxon>Botrytis</taxon>
    </lineage>
</organism>
<dbReference type="Proteomes" id="UP000297777">
    <property type="component" value="Unassembled WGS sequence"/>
</dbReference>
<protein>
    <submittedName>
        <fullName evidence="1">Uncharacterized protein</fullName>
    </submittedName>
</protein>
<gene>
    <name evidence="1" type="ORF">BTUL_0009g01110</name>
</gene>
<reference evidence="1 2" key="1">
    <citation type="submission" date="2017-12" db="EMBL/GenBank/DDBJ databases">
        <title>Comparative genomics of Botrytis spp.</title>
        <authorList>
            <person name="Valero-Jimenez C.A."/>
            <person name="Tapia P."/>
            <person name="Veloso J."/>
            <person name="Silva-Moreno E."/>
            <person name="Staats M."/>
            <person name="Valdes J.H."/>
            <person name="Van Kan J.A.L."/>
        </authorList>
    </citation>
    <scope>NUCLEOTIDE SEQUENCE [LARGE SCALE GENOMIC DNA]</scope>
    <source>
        <strain evidence="1 2">Bt9001</strain>
    </source>
</reference>
<dbReference type="AlphaFoldDB" id="A0A4Z1FAW3"/>
<keyword evidence="2" id="KW-1185">Reference proteome</keyword>
<evidence type="ECO:0000313" key="2">
    <source>
        <dbReference type="Proteomes" id="UP000297777"/>
    </source>
</evidence>
<dbReference type="EMBL" id="PQXH01000009">
    <property type="protein sequence ID" value="TGO18591.1"/>
    <property type="molecule type" value="Genomic_DNA"/>
</dbReference>